<evidence type="ECO:0000313" key="4">
    <source>
        <dbReference type="Proteomes" id="UP000604046"/>
    </source>
</evidence>
<dbReference type="EMBL" id="CAJNDS010000280">
    <property type="protein sequence ID" value="CAE7037871.1"/>
    <property type="molecule type" value="Genomic_DNA"/>
</dbReference>
<evidence type="ECO:0000256" key="2">
    <source>
        <dbReference type="SAM" id="SignalP"/>
    </source>
</evidence>
<dbReference type="AlphaFoldDB" id="A0A812IM19"/>
<organism evidence="3 4">
    <name type="scientific">Symbiodinium natans</name>
    <dbReference type="NCBI Taxonomy" id="878477"/>
    <lineage>
        <taxon>Eukaryota</taxon>
        <taxon>Sar</taxon>
        <taxon>Alveolata</taxon>
        <taxon>Dinophyceae</taxon>
        <taxon>Suessiales</taxon>
        <taxon>Symbiodiniaceae</taxon>
        <taxon>Symbiodinium</taxon>
    </lineage>
</organism>
<feature type="chain" id="PRO_5032514283" description="Folate receptor-like domain-containing protein" evidence="2">
    <location>
        <begin position="19"/>
        <end position="272"/>
    </location>
</feature>
<dbReference type="Proteomes" id="UP000604046">
    <property type="component" value="Unassembled WGS sequence"/>
</dbReference>
<evidence type="ECO:0000313" key="3">
    <source>
        <dbReference type="EMBL" id="CAE7037871.1"/>
    </source>
</evidence>
<name>A0A812IM19_9DINO</name>
<evidence type="ECO:0000256" key="1">
    <source>
        <dbReference type="SAM" id="Phobius"/>
    </source>
</evidence>
<sequence length="272" mass="30005">MTVIRLLLLGVLLGKTEAELQCTAQLAGRTEETAGRCTPTSWDGEDPLRDWAMKCFDECFADPYLLEELPGADVDRSYYPALAYPTREACSIQGPEPALPQLLCKQVAAFRMTCSKAFQEFPNACSGGLHVQGHYAVAQKHVFLALYAFSSAIPGSANVREVLESRLVADGVSRCAGMYRIAEGNCLGLGNAERPGPAQLPPRPPVIPQMQGEFPEVNAATDNGNDFYFWLAVVVLFIMLAGATLFLSRRRNEERRRLRDSQEIEIHSIHRA</sequence>
<gene>
    <name evidence="3" type="ORF">SNAT2548_LOCUS4538</name>
</gene>
<keyword evidence="1" id="KW-1133">Transmembrane helix</keyword>
<keyword evidence="1" id="KW-0472">Membrane</keyword>
<protein>
    <recommendedName>
        <fullName evidence="5">Folate receptor-like domain-containing protein</fullName>
    </recommendedName>
</protein>
<feature type="signal peptide" evidence="2">
    <location>
        <begin position="1"/>
        <end position="18"/>
    </location>
</feature>
<accession>A0A812IM19</accession>
<comment type="caution">
    <text evidence="3">The sequence shown here is derived from an EMBL/GenBank/DDBJ whole genome shotgun (WGS) entry which is preliminary data.</text>
</comment>
<keyword evidence="2" id="KW-0732">Signal</keyword>
<proteinExistence type="predicted"/>
<keyword evidence="1" id="KW-0812">Transmembrane</keyword>
<keyword evidence="4" id="KW-1185">Reference proteome</keyword>
<feature type="transmembrane region" description="Helical" evidence="1">
    <location>
        <begin position="227"/>
        <end position="247"/>
    </location>
</feature>
<reference evidence="3" key="1">
    <citation type="submission" date="2021-02" db="EMBL/GenBank/DDBJ databases">
        <authorList>
            <person name="Dougan E. K."/>
            <person name="Rhodes N."/>
            <person name="Thang M."/>
            <person name="Chan C."/>
        </authorList>
    </citation>
    <scope>NUCLEOTIDE SEQUENCE</scope>
</reference>
<evidence type="ECO:0008006" key="5">
    <source>
        <dbReference type="Google" id="ProtNLM"/>
    </source>
</evidence>